<organism evidence="4 5">
    <name type="scientific">Capronia epimyces CBS 606.96</name>
    <dbReference type="NCBI Taxonomy" id="1182542"/>
    <lineage>
        <taxon>Eukaryota</taxon>
        <taxon>Fungi</taxon>
        <taxon>Dikarya</taxon>
        <taxon>Ascomycota</taxon>
        <taxon>Pezizomycotina</taxon>
        <taxon>Eurotiomycetes</taxon>
        <taxon>Chaetothyriomycetidae</taxon>
        <taxon>Chaetothyriales</taxon>
        <taxon>Herpotrichiellaceae</taxon>
        <taxon>Capronia</taxon>
    </lineage>
</organism>
<dbReference type="InterPro" id="IPR018392">
    <property type="entry name" value="LysM"/>
</dbReference>
<dbReference type="EMBL" id="AMGY01000001">
    <property type="protein sequence ID" value="EXJ91989.1"/>
    <property type="molecule type" value="Genomic_DNA"/>
</dbReference>
<dbReference type="InterPro" id="IPR052210">
    <property type="entry name" value="LysM1-like"/>
</dbReference>
<sequence length="377" mass="38976">MPAPGATNTGKTYIVVAGDTASNIAAHFGISLEALEAANPGKVADWDLLQIGLTLNIPSAYPTVPTSTIQYPSPPTSTQTMPQPTATSASVWTVSSGDTGNSIASFVSVPFSDISTANPTVVWTQLSPGQTLTIPPAPTGLSQVTGAAAVHTMNLDEGVTSPKSAYTFYSGDGSAADGWPQISDWLSFNALFSNVKPYVGQNCVANVPGNSPDETEQVREAILSVANQTYMDPRFILVVVMQESNGCVRVVTTAGGNSNPGLMQSFKGKGSCNRDGQLLSPCPASIIHQMIVDGTAAPVDGITLVKALNQATSAGITDLAQGFYRAARLYNSGTNSLPANGDLGGAPGATLCYASDIANRLTGWVDGPITCRLDSRV</sequence>
<dbReference type="SMART" id="SM00257">
    <property type="entry name" value="LysM"/>
    <property type="match status" value="2"/>
</dbReference>
<keyword evidence="1" id="KW-0147">Chitin-binding</keyword>
<feature type="domain" description="LysM" evidence="3">
    <location>
        <begin position="90"/>
        <end position="134"/>
    </location>
</feature>
<dbReference type="Gene3D" id="3.10.350.10">
    <property type="entry name" value="LysM domain"/>
    <property type="match status" value="2"/>
</dbReference>
<dbReference type="PROSITE" id="PS51782">
    <property type="entry name" value="LYSM"/>
    <property type="match status" value="2"/>
</dbReference>
<reference evidence="4 5" key="1">
    <citation type="submission" date="2013-03" db="EMBL/GenBank/DDBJ databases">
        <title>The Genome Sequence of Capronia epimyces CBS 606.96.</title>
        <authorList>
            <consortium name="The Broad Institute Genomics Platform"/>
            <person name="Cuomo C."/>
            <person name="de Hoog S."/>
            <person name="Gorbushina A."/>
            <person name="Walker B."/>
            <person name="Young S.K."/>
            <person name="Zeng Q."/>
            <person name="Gargeya S."/>
            <person name="Fitzgerald M."/>
            <person name="Haas B."/>
            <person name="Abouelleil A."/>
            <person name="Allen A.W."/>
            <person name="Alvarado L."/>
            <person name="Arachchi H.M."/>
            <person name="Berlin A.M."/>
            <person name="Chapman S.B."/>
            <person name="Gainer-Dewar J."/>
            <person name="Goldberg J."/>
            <person name="Griggs A."/>
            <person name="Gujja S."/>
            <person name="Hansen M."/>
            <person name="Howarth C."/>
            <person name="Imamovic A."/>
            <person name="Ireland A."/>
            <person name="Larimer J."/>
            <person name="McCowan C."/>
            <person name="Murphy C."/>
            <person name="Pearson M."/>
            <person name="Poon T.W."/>
            <person name="Priest M."/>
            <person name="Roberts A."/>
            <person name="Saif S."/>
            <person name="Shea T."/>
            <person name="Sisk P."/>
            <person name="Sykes S."/>
            <person name="Wortman J."/>
            <person name="Nusbaum C."/>
            <person name="Birren B."/>
        </authorList>
    </citation>
    <scope>NUCLEOTIDE SEQUENCE [LARGE SCALE GENOMIC DNA]</scope>
    <source>
        <strain evidence="4 5">CBS 606.96</strain>
    </source>
</reference>
<dbReference type="eggNOG" id="ENOG502S6CI">
    <property type="taxonomic scope" value="Eukaryota"/>
</dbReference>
<protein>
    <recommendedName>
        <fullName evidence="3">LysM domain-containing protein</fullName>
    </recommendedName>
</protein>
<feature type="domain" description="LysM" evidence="3">
    <location>
        <begin position="11"/>
        <end position="57"/>
    </location>
</feature>
<evidence type="ECO:0000313" key="4">
    <source>
        <dbReference type="EMBL" id="EXJ91989.1"/>
    </source>
</evidence>
<name>W9ZBV5_9EURO</name>
<keyword evidence="5" id="KW-1185">Reference proteome</keyword>
<dbReference type="AlphaFoldDB" id="W9ZBV5"/>
<comment type="caution">
    <text evidence="4">The sequence shown here is derived from an EMBL/GenBank/DDBJ whole genome shotgun (WGS) entry which is preliminary data.</text>
</comment>
<gene>
    <name evidence="4" type="ORF">A1O3_00539</name>
</gene>
<dbReference type="PANTHER" id="PTHR34997">
    <property type="entry name" value="AM15"/>
    <property type="match status" value="1"/>
</dbReference>
<dbReference type="GeneID" id="19164679"/>
<dbReference type="HOGENOM" id="CLU_042545_0_0_1"/>
<dbReference type="OrthoDB" id="1193027at2759"/>
<dbReference type="STRING" id="1182542.W9ZBV5"/>
<accession>W9ZBV5</accession>
<evidence type="ECO:0000259" key="3">
    <source>
        <dbReference type="PROSITE" id="PS51782"/>
    </source>
</evidence>
<dbReference type="RefSeq" id="XP_007728879.1">
    <property type="nucleotide sequence ID" value="XM_007730689.1"/>
</dbReference>
<dbReference type="InterPro" id="IPR036779">
    <property type="entry name" value="LysM_dom_sf"/>
</dbReference>
<dbReference type="Proteomes" id="UP000019478">
    <property type="component" value="Unassembled WGS sequence"/>
</dbReference>
<dbReference type="GO" id="GO:0008061">
    <property type="term" value="F:chitin binding"/>
    <property type="evidence" value="ECO:0007669"/>
    <property type="project" value="UniProtKB-KW"/>
</dbReference>
<dbReference type="PANTHER" id="PTHR34997:SF1">
    <property type="entry name" value="PEPTIDOGLYCAN-BINDING LYSIN DOMAIN"/>
    <property type="match status" value="1"/>
</dbReference>
<evidence type="ECO:0000256" key="2">
    <source>
        <dbReference type="ARBA" id="ARBA00023026"/>
    </source>
</evidence>
<evidence type="ECO:0000313" key="5">
    <source>
        <dbReference type="Proteomes" id="UP000019478"/>
    </source>
</evidence>
<dbReference type="Pfam" id="PF01476">
    <property type="entry name" value="LysM"/>
    <property type="match status" value="2"/>
</dbReference>
<proteinExistence type="predicted"/>
<keyword evidence="2" id="KW-0843">Virulence</keyword>
<dbReference type="CDD" id="cd00118">
    <property type="entry name" value="LysM"/>
    <property type="match status" value="2"/>
</dbReference>
<evidence type="ECO:0000256" key="1">
    <source>
        <dbReference type="ARBA" id="ARBA00022669"/>
    </source>
</evidence>
<dbReference type="SUPFAM" id="SSF54106">
    <property type="entry name" value="LysM domain"/>
    <property type="match status" value="2"/>
</dbReference>